<dbReference type="Gene3D" id="3.40.30.10">
    <property type="entry name" value="Glutaredoxin"/>
    <property type="match status" value="1"/>
</dbReference>
<dbReference type="InterPro" id="IPR036249">
    <property type="entry name" value="Thioredoxin-like_sf"/>
</dbReference>
<protein>
    <submittedName>
        <fullName evidence="1">Thioredoxin family protein</fullName>
    </submittedName>
</protein>
<proteinExistence type="predicted"/>
<keyword evidence="2" id="KW-1185">Reference proteome</keyword>
<accession>A0A6I3LF77</accession>
<dbReference type="OrthoDB" id="6120799at2"/>
<name>A0A6I3LF77_9FLAO</name>
<dbReference type="Proteomes" id="UP000438760">
    <property type="component" value="Unassembled WGS sequence"/>
</dbReference>
<evidence type="ECO:0000313" key="1">
    <source>
        <dbReference type="EMBL" id="MTG96863.1"/>
    </source>
</evidence>
<dbReference type="EMBL" id="WMJX01000002">
    <property type="protein sequence ID" value="MTG96863.1"/>
    <property type="molecule type" value="Genomic_DNA"/>
</dbReference>
<organism evidence="1 2">
    <name type="scientific">Myroides albus</name>
    <dbReference type="NCBI Taxonomy" id="2562892"/>
    <lineage>
        <taxon>Bacteria</taxon>
        <taxon>Pseudomonadati</taxon>
        <taxon>Bacteroidota</taxon>
        <taxon>Flavobacteriia</taxon>
        <taxon>Flavobacteriales</taxon>
        <taxon>Flavobacteriaceae</taxon>
        <taxon>Myroides</taxon>
    </lineage>
</organism>
<dbReference type="SUPFAM" id="SSF52833">
    <property type="entry name" value="Thioredoxin-like"/>
    <property type="match status" value="1"/>
</dbReference>
<dbReference type="Pfam" id="PF14595">
    <property type="entry name" value="Thioredoxin_9"/>
    <property type="match status" value="1"/>
</dbReference>
<dbReference type="RefSeq" id="WP_155090916.1">
    <property type="nucleotide sequence ID" value="NZ_CP102754.1"/>
</dbReference>
<gene>
    <name evidence="1" type="ORF">GJV76_01670</name>
</gene>
<dbReference type="AlphaFoldDB" id="A0A6I3LF77"/>
<evidence type="ECO:0000313" key="2">
    <source>
        <dbReference type="Proteomes" id="UP000438760"/>
    </source>
</evidence>
<comment type="caution">
    <text evidence="1">The sequence shown here is derived from an EMBL/GenBank/DDBJ whole genome shotgun (WGS) entry which is preliminary data.</text>
</comment>
<sequence length="198" mass="22595">MIQIDLKTLDKSFTYSEFRTFVSEALANNIAALEIDESYLSYAQLNETRLNRLDKTLKVGEEAAAYLQQLKKDYLWLVISESWCGDAAQIVPMINKMAESSDRIDLKLVFRDKNLDLMDQFLTNGGRAIPKLIIVDKETMQVVADWGPRPVLAQKLVEDYKAAHGTVDEQGKIELQKWYTKDKGKEVESEIIALMKSI</sequence>
<reference evidence="1 2" key="1">
    <citation type="submission" date="2019-11" db="EMBL/GenBank/DDBJ databases">
        <title>Genome of Strain BIT-d1.</title>
        <authorList>
            <person name="Yang Y."/>
        </authorList>
    </citation>
    <scope>NUCLEOTIDE SEQUENCE [LARGE SCALE GENOMIC DNA]</scope>
    <source>
        <strain evidence="1 2">BIT-d1</strain>
    </source>
</reference>